<dbReference type="OrthoDB" id="3559304at2759"/>
<protein>
    <submittedName>
        <fullName evidence="1">Uncharacterized protein</fullName>
    </submittedName>
</protein>
<gene>
    <name evidence="1" type="ORF">PAC_18429</name>
</gene>
<dbReference type="EMBL" id="FJOG01000056">
    <property type="protein sequence ID" value="CZR68530.1"/>
    <property type="molecule type" value="Genomic_DNA"/>
</dbReference>
<accession>A0A1L7XU25</accession>
<sequence>MSGLEIPALIAGVVGAVASGASAYKDVTKRGGGEQSLYKSERITQSGNTIQRTTDVVYSSGTGRASLSANGDMVASSSGARSSAVAYSKWESAQVWKTDTGYEQSSKRGYKK</sequence>
<evidence type="ECO:0000313" key="1">
    <source>
        <dbReference type="EMBL" id="CZR68530.1"/>
    </source>
</evidence>
<dbReference type="Proteomes" id="UP000184330">
    <property type="component" value="Unassembled WGS sequence"/>
</dbReference>
<keyword evidence="2" id="KW-1185">Reference proteome</keyword>
<evidence type="ECO:0000313" key="2">
    <source>
        <dbReference type="Proteomes" id="UP000184330"/>
    </source>
</evidence>
<dbReference type="AlphaFoldDB" id="A0A1L7XU25"/>
<proteinExistence type="predicted"/>
<name>A0A1L7XU25_9HELO</name>
<organism evidence="1 2">
    <name type="scientific">Phialocephala subalpina</name>
    <dbReference type="NCBI Taxonomy" id="576137"/>
    <lineage>
        <taxon>Eukaryota</taxon>
        <taxon>Fungi</taxon>
        <taxon>Dikarya</taxon>
        <taxon>Ascomycota</taxon>
        <taxon>Pezizomycotina</taxon>
        <taxon>Leotiomycetes</taxon>
        <taxon>Helotiales</taxon>
        <taxon>Mollisiaceae</taxon>
        <taxon>Phialocephala</taxon>
        <taxon>Phialocephala fortinii species complex</taxon>
    </lineage>
</organism>
<reference evidence="1 2" key="1">
    <citation type="submission" date="2016-03" db="EMBL/GenBank/DDBJ databases">
        <authorList>
            <person name="Ploux O."/>
        </authorList>
    </citation>
    <scope>NUCLEOTIDE SEQUENCE [LARGE SCALE GENOMIC DNA]</scope>
    <source>
        <strain evidence="1 2">UAMH 11012</strain>
    </source>
</reference>